<evidence type="ECO:0000313" key="3">
    <source>
        <dbReference type="Proteomes" id="UP000199161"/>
    </source>
</evidence>
<evidence type="ECO:0000256" key="1">
    <source>
        <dbReference type="SAM" id="Phobius"/>
    </source>
</evidence>
<keyword evidence="3" id="KW-1185">Reference proteome</keyword>
<feature type="transmembrane region" description="Helical" evidence="1">
    <location>
        <begin position="173"/>
        <end position="190"/>
    </location>
</feature>
<dbReference type="RefSeq" id="WP_089789809.1">
    <property type="nucleotide sequence ID" value="NZ_FOKW01000015.1"/>
</dbReference>
<reference evidence="3" key="1">
    <citation type="submission" date="2016-10" db="EMBL/GenBank/DDBJ databases">
        <authorList>
            <person name="Varghese N."/>
            <person name="Submissions S."/>
        </authorList>
    </citation>
    <scope>NUCLEOTIDE SEQUENCE [LARGE SCALE GENOMIC DNA]</scope>
    <source>
        <strain evidence="3">DSM 13078</strain>
    </source>
</reference>
<feature type="transmembrane region" description="Helical" evidence="1">
    <location>
        <begin position="97"/>
        <end position="119"/>
    </location>
</feature>
<gene>
    <name evidence="2" type="ORF">SAMN05444422_11540</name>
</gene>
<proteinExistence type="predicted"/>
<dbReference type="AlphaFoldDB" id="A0A1I1L9W4"/>
<keyword evidence="1" id="KW-0472">Membrane</keyword>
<evidence type="ECO:0000313" key="2">
    <source>
        <dbReference type="EMBL" id="SFC69755.1"/>
    </source>
</evidence>
<sequence length="222" mass="23563">MTRIEALHPDLNGDTGPSLKKNLWRWLLLMGTPVLLGSLFFIHPDGSGGLDTLLPVSRTWLVLHVVMLPLLGLLGVSFYVLLSGYTGPVAMIGRLGVAIYLTFYIAFEAIAGVATGVLTHEAHMLSSEQQEGVTAAIDALGIPSVMLGFLGTIGAVIAVSSIGILLRQSGAPLVPVLFLGGAPLATLFHSGTPVDAIAMTVFLVGIVWLELRWRRDKDGEIV</sequence>
<organism evidence="2 3">
    <name type="scientific">Natronobacterium haloterrestre</name>
    <name type="common">Halobiforma haloterrestris</name>
    <dbReference type="NCBI Taxonomy" id="148448"/>
    <lineage>
        <taxon>Archaea</taxon>
        <taxon>Methanobacteriati</taxon>
        <taxon>Methanobacteriota</taxon>
        <taxon>Stenosarchaea group</taxon>
        <taxon>Halobacteria</taxon>
        <taxon>Halobacteriales</taxon>
        <taxon>Natrialbaceae</taxon>
        <taxon>Natronobacterium</taxon>
    </lineage>
</organism>
<name>A0A1I1L9W4_NATHA</name>
<keyword evidence="1" id="KW-1133">Transmembrane helix</keyword>
<feature type="transmembrane region" description="Helical" evidence="1">
    <location>
        <begin position="23"/>
        <end position="42"/>
    </location>
</feature>
<dbReference type="OrthoDB" id="203913at2157"/>
<dbReference type="Proteomes" id="UP000199161">
    <property type="component" value="Unassembled WGS sequence"/>
</dbReference>
<keyword evidence="1" id="KW-0812">Transmembrane</keyword>
<protein>
    <submittedName>
        <fullName evidence="2">Uncharacterized protein</fullName>
    </submittedName>
</protein>
<feature type="transmembrane region" description="Helical" evidence="1">
    <location>
        <begin position="196"/>
        <end position="213"/>
    </location>
</feature>
<feature type="transmembrane region" description="Helical" evidence="1">
    <location>
        <begin position="139"/>
        <end position="166"/>
    </location>
</feature>
<accession>A0A1I1L9W4</accession>
<feature type="transmembrane region" description="Helical" evidence="1">
    <location>
        <begin position="62"/>
        <end position="85"/>
    </location>
</feature>
<dbReference type="EMBL" id="FOKW01000015">
    <property type="protein sequence ID" value="SFC69755.1"/>
    <property type="molecule type" value="Genomic_DNA"/>
</dbReference>